<keyword evidence="1" id="KW-0812">Transmembrane</keyword>
<evidence type="ECO:0000313" key="2">
    <source>
        <dbReference type="EMBL" id="KNZ53308.1"/>
    </source>
</evidence>
<feature type="transmembrane region" description="Helical" evidence="1">
    <location>
        <begin position="214"/>
        <end position="231"/>
    </location>
</feature>
<evidence type="ECO:0000256" key="1">
    <source>
        <dbReference type="SAM" id="Phobius"/>
    </source>
</evidence>
<dbReference type="AlphaFoldDB" id="A0A0L6UXP4"/>
<dbReference type="VEuPathDB" id="FungiDB:VP01_3283g1"/>
<comment type="caution">
    <text evidence="2">The sequence shown here is derived from an EMBL/GenBank/DDBJ whole genome shotgun (WGS) entry which is preliminary data.</text>
</comment>
<gene>
    <name evidence="2" type="ORF">VP01_3283g1</name>
</gene>
<accession>A0A0L6UXP4</accession>
<reference evidence="2 3" key="1">
    <citation type="submission" date="2015-08" db="EMBL/GenBank/DDBJ databases">
        <title>Next Generation Sequencing and Analysis of the Genome of Puccinia sorghi L Schw, the Causal Agent of Maize Common Rust.</title>
        <authorList>
            <person name="Rochi L."/>
            <person name="Burguener G."/>
            <person name="Darino M."/>
            <person name="Turjanski A."/>
            <person name="Kreff E."/>
            <person name="Dieguez M.J."/>
            <person name="Sacco F."/>
        </authorList>
    </citation>
    <scope>NUCLEOTIDE SEQUENCE [LARGE SCALE GENOMIC DNA]</scope>
    <source>
        <strain evidence="2 3">RO10H11247</strain>
    </source>
</reference>
<feature type="transmembrane region" description="Helical" evidence="1">
    <location>
        <begin position="438"/>
        <end position="459"/>
    </location>
</feature>
<dbReference type="EMBL" id="LAVV01008261">
    <property type="protein sequence ID" value="KNZ53308.1"/>
    <property type="molecule type" value="Genomic_DNA"/>
</dbReference>
<feature type="transmembrane region" description="Helical" evidence="1">
    <location>
        <begin position="29"/>
        <end position="45"/>
    </location>
</feature>
<keyword evidence="1" id="KW-0472">Membrane</keyword>
<dbReference type="Proteomes" id="UP000037035">
    <property type="component" value="Unassembled WGS sequence"/>
</dbReference>
<sequence length="540" mass="62773">MCPPNFSEEAKQYQLAHYAELLSLSLKKIFIFFPSLTVLILLLNSHSHRNKKIRLLVFSNSFIFCNANLPLGSITDRWFTWARILRKNGLKSILLLNLLAQLQDPLASHPCQPLPSGCPVIHSNDNQTSKYPNSMDIEAINLAFPFCQVIIDRKTFSINLINQNQHKLPPYLWMFLLCPPNYIFSLLALPPMIFHPTDCLSLYFFWISCQYREGPISLMKVLFVNTISRFYRITDCVKIQKNFVVCCLLCQVLQADIQTPPVCMWRCFGTVTVHQSFLNHFWRKVGVMTEASWELLHVNCRQLSKFYLQCFLFVMYFFFLSSLSGLKYMKRHTYTRNQPHWFFINFFWILLSQYAKPMLLNSMSTKSYFWRNREHGNPRSAESSIGVRKPNWLPEEESSILLARERNIRLLQALRKVSPEGTSVLKFQKLFSSCGVKLLYSLLSVFHPCSFLVCSYSFLPLYNHFLFINLYCYISSTLFSFILCYNLYNSVVDTTSDSLQVSQSLSQPSSSLPCRNLGLESQKLNRGSFLYSCDNALTCD</sequence>
<evidence type="ECO:0000313" key="3">
    <source>
        <dbReference type="Proteomes" id="UP000037035"/>
    </source>
</evidence>
<proteinExistence type="predicted"/>
<feature type="transmembrane region" description="Helical" evidence="1">
    <location>
        <begin position="338"/>
        <end position="355"/>
    </location>
</feature>
<organism evidence="2 3">
    <name type="scientific">Puccinia sorghi</name>
    <dbReference type="NCBI Taxonomy" id="27349"/>
    <lineage>
        <taxon>Eukaryota</taxon>
        <taxon>Fungi</taxon>
        <taxon>Dikarya</taxon>
        <taxon>Basidiomycota</taxon>
        <taxon>Pucciniomycotina</taxon>
        <taxon>Pucciniomycetes</taxon>
        <taxon>Pucciniales</taxon>
        <taxon>Pucciniaceae</taxon>
        <taxon>Puccinia</taxon>
    </lineage>
</organism>
<feature type="transmembrane region" description="Helical" evidence="1">
    <location>
        <begin position="465"/>
        <end position="488"/>
    </location>
</feature>
<feature type="transmembrane region" description="Helical" evidence="1">
    <location>
        <begin position="306"/>
        <end position="326"/>
    </location>
</feature>
<name>A0A0L6UXP4_9BASI</name>
<keyword evidence="3" id="KW-1185">Reference proteome</keyword>
<keyword evidence="1" id="KW-1133">Transmembrane helix</keyword>
<protein>
    <submittedName>
        <fullName evidence="2">Uncharacterized protein</fullName>
    </submittedName>
</protein>
<feature type="transmembrane region" description="Helical" evidence="1">
    <location>
        <begin position="171"/>
        <end position="194"/>
    </location>
</feature>